<sequence length="243" mass="27427">MALKWSQFTKLSLISILMLNLLTPSISLGSDGKSNPKKRGPTSELTESKNKRIKVELNADAVRELLSQNEKEDVLDILKNEDIKTSIIKELLAKKDEIGRRIAFSIAKSIYSKTETLGKLNAKIEEILNDHSEHKKADPGDSYFRTKKKEDIDKIVKITIETPGDYSYRSDGKKCEFSVIRKFSVDEVQSLIGHKNLGYDNSNNSYVNHAVVCFGINEVKKEFGKPFWSGLTSLNTAYPKEHS</sequence>
<dbReference type="AlphaFoldDB" id="A0A8J7TTY6"/>
<dbReference type="Proteomes" id="UP000664414">
    <property type="component" value="Unassembled WGS sequence"/>
</dbReference>
<protein>
    <submittedName>
        <fullName evidence="1">Uncharacterized protein</fullName>
    </submittedName>
</protein>
<organism evidence="1 2">
    <name type="scientific">Candidatus Paracaedimonas acanthamoebae</name>
    <dbReference type="NCBI Taxonomy" id="244581"/>
    <lineage>
        <taxon>Bacteria</taxon>
        <taxon>Pseudomonadati</taxon>
        <taxon>Pseudomonadota</taxon>
        <taxon>Alphaproteobacteria</taxon>
        <taxon>Holosporales</taxon>
        <taxon>Caedimonadaceae</taxon>
        <taxon>Candidatus Paracaedimonas</taxon>
    </lineage>
</organism>
<dbReference type="EMBL" id="JAFKGL010000012">
    <property type="protein sequence ID" value="MBN9412672.1"/>
    <property type="molecule type" value="Genomic_DNA"/>
</dbReference>
<proteinExistence type="predicted"/>
<reference evidence="1" key="1">
    <citation type="submission" date="2021-02" db="EMBL/GenBank/DDBJ databases">
        <title>Thiocyanate and organic carbon inputs drive convergent selection for specific autotrophic Afipia and Thiobacillus strains within complex microbiomes.</title>
        <authorList>
            <person name="Huddy R.J."/>
            <person name="Sachdeva R."/>
            <person name="Kadzinga F."/>
            <person name="Kantor R.S."/>
            <person name="Harrison S.T.L."/>
            <person name="Banfield J.F."/>
        </authorList>
    </citation>
    <scope>NUCLEOTIDE SEQUENCE</scope>
    <source>
        <strain evidence="1">SCN18_10_11_15_R4_P_38_20</strain>
    </source>
</reference>
<evidence type="ECO:0000313" key="2">
    <source>
        <dbReference type="Proteomes" id="UP000664414"/>
    </source>
</evidence>
<accession>A0A8J7TTY6</accession>
<gene>
    <name evidence="1" type="ORF">J0H12_01930</name>
</gene>
<evidence type="ECO:0000313" key="1">
    <source>
        <dbReference type="EMBL" id="MBN9412672.1"/>
    </source>
</evidence>
<name>A0A8J7TTY6_9PROT</name>
<comment type="caution">
    <text evidence="1">The sequence shown here is derived from an EMBL/GenBank/DDBJ whole genome shotgun (WGS) entry which is preliminary data.</text>
</comment>